<accession>A0ABD2QG14</accession>
<gene>
    <name evidence="1" type="ORF">Ciccas_002859</name>
</gene>
<protein>
    <submittedName>
        <fullName evidence="1">Uncharacterized protein</fullName>
    </submittedName>
</protein>
<reference evidence="1 2" key="1">
    <citation type="submission" date="2024-11" db="EMBL/GenBank/DDBJ databases">
        <title>Adaptive evolution of stress response genes in parasites aligns with host niche diversity.</title>
        <authorList>
            <person name="Hahn C."/>
            <person name="Resl P."/>
        </authorList>
    </citation>
    <scope>NUCLEOTIDE SEQUENCE [LARGE SCALE GENOMIC DNA]</scope>
    <source>
        <strain evidence="1">EGGRZ-B1_66</strain>
        <tissue evidence="1">Body</tissue>
    </source>
</reference>
<organism evidence="1 2">
    <name type="scientific">Cichlidogyrus casuarinus</name>
    <dbReference type="NCBI Taxonomy" id="1844966"/>
    <lineage>
        <taxon>Eukaryota</taxon>
        <taxon>Metazoa</taxon>
        <taxon>Spiralia</taxon>
        <taxon>Lophotrochozoa</taxon>
        <taxon>Platyhelminthes</taxon>
        <taxon>Monogenea</taxon>
        <taxon>Monopisthocotylea</taxon>
        <taxon>Dactylogyridea</taxon>
        <taxon>Ancyrocephalidae</taxon>
        <taxon>Cichlidogyrus</taxon>
    </lineage>
</organism>
<dbReference type="EMBL" id="JBJKFK010000239">
    <property type="protein sequence ID" value="KAL3318483.1"/>
    <property type="molecule type" value="Genomic_DNA"/>
</dbReference>
<sequence>MTKKGVIKALTSFSITQQRNIVFVLEAVPQQSLENANNEMYSGELIMTVMFAGRNSGSCKIHLPDIAFKLASDPDRLWQPFPYLTLSLQALLILILSDFYSVTPIHVKLSKN</sequence>
<dbReference type="Proteomes" id="UP001626550">
    <property type="component" value="Unassembled WGS sequence"/>
</dbReference>
<evidence type="ECO:0000313" key="2">
    <source>
        <dbReference type="Proteomes" id="UP001626550"/>
    </source>
</evidence>
<evidence type="ECO:0000313" key="1">
    <source>
        <dbReference type="EMBL" id="KAL3318483.1"/>
    </source>
</evidence>
<comment type="caution">
    <text evidence="1">The sequence shown here is derived from an EMBL/GenBank/DDBJ whole genome shotgun (WGS) entry which is preliminary data.</text>
</comment>
<keyword evidence="2" id="KW-1185">Reference proteome</keyword>
<proteinExistence type="predicted"/>
<dbReference type="AlphaFoldDB" id="A0ABD2QG14"/>
<name>A0ABD2QG14_9PLAT</name>